<dbReference type="EMBL" id="CAJPEV010000238">
    <property type="protein sequence ID" value="CAG0882816.1"/>
    <property type="molecule type" value="Genomic_DNA"/>
</dbReference>
<feature type="region of interest" description="Disordered" evidence="1">
    <location>
        <begin position="312"/>
        <end position="333"/>
    </location>
</feature>
<feature type="region of interest" description="Disordered" evidence="1">
    <location>
        <begin position="216"/>
        <end position="256"/>
    </location>
</feature>
<evidence type="ECO:0000259" key="2">
    <source>
        <dbReference type="Pfam" id="PF10545"/>
    </source>
</evidence>
<proteinExistence type="predicted"/>
<gene>
    <name evidence="3" type="ORF">DSTB1V02_LOCUS2221</name>
</gene>
<evidence type="ECO:0000313" key="3">
    <source>
        <dbReference type="EMBL" id="CAD7242250.1"/>
    </source>
</evidence>
<name>A0A7R9A3T6_9CRUS</name>
<dbReference type="EMBL" id="LR899755">
    <property type="protein sequence ID" value="CAD7242250.1"/>
    <property type="molecule type" value="Genomic_DNA"/>
</dbReference>
<dbReference type="Proteomes" id="UP000677054">
    <property type="component" value="Unassembled WGS sequence"/>
</dbReference>
<feature type="region of interest" description="Disordered" evidence="1">
    <location>
        <begin position="75"/>
        <end position="97"/>
    </location>
</feature>
<dbReference type="PANTHER" id="PTHR21505:SF12">
    <property type="entry name" value="MADF DOMAIN-CONTAINING PROTEIN-RELATED"/>
    <property type="match status" value="1"/>
</dbReference>
<keyword evidence="4" id="KW-1185">Reference proteome</keyword>
<protein>
    <recommendedName>
        <fullName evidence="2">MADF domain-containing protein</fullName>
    </recommendedName>
</protein>
<organism evidence="3">
    <name type="scientific">Darwinula stevensoni</name>
    <dbReference type="NCBI Taxonomy" id="69355"/>
    <lineage>
        <taxon>Eukaryota</taxon>
        <taxon>Metazoa</taxon>
        <taxon>Ecdysozoa</taxon>
        <taxon>Arthropoda</taxon>
        <taxon>Crustacea</taxon>
        <taxon>Oligostraca</taxon>
        <taxon>Ostracoda</taxon>
        <taxon>Podocopa</taxon>
        <taxon>Podocopida</taxon>
        <taxon>Darwinulocopina</taxon>
        <taxon>Darwinuloidea</taxon>
        <taxon>Darwinulidae</taxon>
        <taxon>Darwinula</taxon>
    </lineage>
</organism>
<dbReference type="OrthoDB" id="6627079at2759"/>
<evidence type="ECO:0000256" key="1">
    <source>
        <dbReference type="SAM" id="MobiDB-lite"/>
    </source>
</evidence>
<feature type="compositionally biased region" description="Acidic residues" evidence="1">
    <location>
        <begin position="80"/>
        <end position="92"/>
    </location>
</feature>
<feature type="region of interest" description="Disordered" evidence="1">
    <location>
        <begin position="271"/>
        <end position="294"/>
    </location>
</feature>
<dbReference type="Pfam" id="PF10545">
    <property type="entry name" value="MADF_DNA_bdg"/>
    <property type="match status" value="1"/>
</dbReference>
<evidence type="ECO:0000313" key="4">
    <source>
        <dbReference type="Proteomes" id="UP000677054"/>
    </source>
</evidence>
<sequence length="384" mass="43533">MEKQDTVMREAIPAKLRLALTLRYLASGELSGVKERLSSEEEKIAWFSSEECTCLQECCRFDLLFLSNQAVPKQSKSNLNEEDDGKAEESQSEVECHAGELSGVKERLSSEEEKIAWFSSEECTQACFDLFCAMDAAKNDPWSRETLRELFSLYKERENLWNCKHPSYYKSNVRDASLNEIATQLGVASKEVYKKFHNHRTQWDLLFLSNQAVPKQSKSNLNEEDDGKAEESQSEVTVGDGEPEAKKKPRQKKGDEIMNRALEDIGGLTKSHKALQLGDGEPKAKKKPRQKKGDEIMNRALEEIGGLTKVAQSLAASRSKPQQHEQPPKEIKEHDGFCMDLAAELRTLQDPKLVSFLKFKIQELMFQAKCGILLLARKKNARLV</sequence>
<dbReference type="PANTHER" id="PTHR21505">
    <property type="entry name" value="MADF DOMAIN-CONTAINING PROTEIN-RELATED"/>
    <property type="match status" value="1"/>
</dbReference>
<reference evidence="3" key="1">
    <citation type="submission" date="2020-11" db="EMBL/GenBank/DDBJ databases">
        <authorList>
            <person name="Tran Van P."/>
        </authorList>
    </citation>
    <scope>NUCLEOTIDE SEQUENCE</scope>
</reference>
<dbReference type="AlphaFoldDB" id="A0A7R9A3T6"/>
<feature type="compositionally biased region" description="Basic and acidic residues" evidence="1">
    <location>
        <begin position="322"/>
        <end position="333"/>
    </location>
</feature>
<accession>A0A7R9A3T6</accession>
<dbReference type="InterPro" id="IPR006578">
    <property type="entry name" value="MADF-dom"/>
</dbReference>
<feature type="domain" description="MADF" evidence="2">
    <location>
        <begin position="152"/>
        <end position="211"/>
    </location>
</feature>